<protein>
    <recommendedName>
        <fullName evidence="1">non-specific serine/threonine protein kinase</fullName>
        <ecNumber evidence="1">2.7.11.1</ecNumber>
    </recommendedName>
</protein>
<dbReference type="PANTHER" id="PTHR43671:SF98">
    <property type="entry name" value="SERINE_THREONINE-PROTEIN KINASE NEK11"/>
    <property type="match status" value="1"/>
</dbReference>
<dbReference type="GO" id="GO:0004674">
    <property type="term" value="F:protein serine/threonine kinase activity"/>
    <property type="evidence" value="ECO:0007669"/>
    <property type="project" value="UniProtKB-KW"/>
</dbReference>
<dbReference type="InterPro" id="IPR050660">
    <property type="entry name" value="NEK_Ser/Thr_kinase"/>
</dbReference>
<dbReference type="SUPFAM" id="SSF56112">
    <property type="entry name" value="Protein kinase-like (PK-like)"/>
    <property type="match status" value="1"/>
</dbReference>
<evidence type="ECO:0000313" key="11">
    <source>
        <dbReference type="EMBL" id="KAF2483472.1"/>
    </source>
</evidence>
<evidence type="ECO:0000256" key="1">
    <source>
        <dbReference type="ARBA" id="ARBA00012513"/>
    </source>
</evidence>
<dbReference type="InterPro" id="IPR008271">
    <property type="entry name" value="Ser/Thr_kinase_AS"/>
</dbReference>
<dbReference type="EC" id="2.7.11.1" evidence="1"/>
<dbReference type="OrthoDB" id="310217at2759"/>
<proteinExistence type="predicted"/>
<dbReference type="PROSITE" id="PS00108">
    <property type="entry name" value="PROTEIN_KINASE_ST"/>
    <property type="match status" value="1"/>
</dbReference>
<evidence type="ECO:0000256" key="4">
    <source>
        <dbReference type="ARBA" id="ARBA00022741"/>
    </source>
</evidence>
<evidence type="ECO:0000256" key="6">
    <source>
        <dbReference type="ARBA" id="ARBA00022840"/>
    </source>
</evidence>
<name>A0A6A6PU08_9PEZI</name>
<evidence type="ECO:0000256" key="8">
    <source>
        <dbReference type="ARBA" id="ARBA00048679"/>
    </source>
</evidence>
<dbReference type="Gene3D" id="1.10.510.10">
    <property type="entry name" value="Transferase(Phosphotransferase) domain 1"/>
    <property type="match status" value="1"/>
</dbReference>
<feature type="coiled-coil region" evidence="9">
    <location>
        <begin position="46"/>
        <end position="73"/>
    </location>
</feature>
<dbReference type="AlphaFoldDB" id="A0A6A6PU08"/>
<evidence type="ECO:0000313" key="12">
    <source>
        <dbReference type="Proteomes" id="UP000799767"/>
    </source>
</evidence>
<dbReference type="PANTHER" id="PTHR43671">
    <property type="entry name" value="SERINE/THREONINE-PROTEIN KINASE NEK"/>
    <property type="match status" value="1"/>
</dbReference>
<dbReference type="InterPro" id="IPR000719">
    <property type="entry name" value="Prot_kinase_dom"/>
</dbReference>
<evidence type="ECO:0000256" key="3">
    <source>
        <dbReference type="ARBA" id="ARBA00022679"/>
    </source>
</evidence>
<dbReference type="SMART" id="SM00220">
    <property type="entry name" value="S_TKc"/>
    <property type="match status" value="1"/>
</dbReference>
<keyword evidence="2" id="KW-0723">Serine/threonine-protein kinase</keyword>
<evidence type="ECO:0000259" key="10">
    <source>
        <dbReference type="PROSITE" id="PS50011"/>
    </source>
</evidence>
<keyword evidence="4" id="KW-0547">Nucleotide-binding</keyword>
<accession>A0A6A6PU08</accession>
<dbReference type="GO" id="GO:0005634">
    <property type="term" value="C:nucleus"/>
    <property type="evidence" value="ECO:0007669"/>
    <property type="project" value="TreeGrafter"/>
</dbReference>
<dbReference type="RefSeq" id="XP_033590042.1">
    <property type="nucleotide sequence ID" value="XM_033737149.1"/>
</dbReference>
<dbReference type="Proteomes" id="UP000799767">
    <property type="component" value="Unassembled WGS sequence"/>
</dbReference>
<evidence type="ECO:0000256" key="5">
    <source>
        <dbReference type="ARBA" id="ARBA00022777"/>
    </source>
</evidence>
<dbReference type="GeneID" id="54478151"/>
<keyword evidence="12" id="KW-1185">Reference proteome</keyword>
<dbReference type="PROSITE" id="PS50011">
    <property type="entry name" value="PROTEIN_KINASE_DOM"/>
    <property type="match status" value="1"/>
</dbReference>
<reference evidence="11" key="1">
    <citation type="journal article" date="2020" name="Stud. Mycol.">
        <title>101 Dothideomycetes genomes: a test case for predicting lifestyles and emergence of pathogens.</title>
        <authorList>
            <person name="Haridas S."/>
            <person name="Albert R."/>
            <person name="Binder M."/>
            <person name="Bloem J."/>
            <person name="Labutti K."/>
            <person name="Salamov A."/>
            <person name="Andreopoulos B."/>
            <person name="Baker S."/>
            <person name="Barry K."/>
            <person name="Bills G."/>
            <person name="Bluhm B."/>
            <person name="Cannon C."/>
            <person name="Castanera R."/>
            <person name="Culley D."/>
            <person name="Daum C."/>
            <person name="Ezra D."/>
            <person name="Gonzalez J."/>
            <person name="Henrissat B."/>
            <person name="Kuo A."/>
            <person name="Liang C."/>
            <person name="Lipzen A."/>
            <person name="Lutzoni F."/>
            <person name="Magnuson J."/>
            <person name="Mondo S."/>
            <person name="Nolan M."/>
            <person name="Ohm R."/>
            <person name="Pangilinan J."/>
            <person name="Park H.-J."/>
            <person name="Ramirez L."/>
            <person name="Alfaro M."/>
            <person name="Sun H."/>
            <person name="Tritt A."/>
            <person name="Yoshinaga Y."/>
            <person name="Zwiers L.-H."/>
            <person name="Turgeon B."/>
            <person name="Goodwin S."/>
            <person name="Spatafora J."/>
            <person name="Crous P."/>
            <person name="Grigoriev I."/>
        </authorList>
    </citation>
    <scope>NUCLEOTIDE SEQUENCE</scope>
    <source>
        <strain evidence="11">CBS 113389</strain>
    </source>
</reference>
<evidence type="ECO:0000256" key="9">
    <source>
        <dbReference type="SAM" id="Coils"/>
    </source>
</evidence>
<keyword evidence="9" id="KW-0175">Coiled coil</keyword>
<dbReference type="InterPro" id="IPR011009">
    <property type="entry name" value="Kinase-like_dom_sf"/>
</dbReference>
<gene>
    <name evidence="11" type="ORF">BDY17DRAFT_324200</name>
</gene>
<dbReference type="GO" id="GO:0005524">
    <property type="term" value="F:ATP binding"/>
    <property type="evidence" value="ECO:0007669"/>
    <property type="project" value="UniProtKB-KW"/>
</dbReference>
<dbReference type="EMBL" id="MU001635">
    <property type="protein sequence ID" value="KAF2483472.1"/>
    <property type="molecule type" value="Genomic_DNA"/>
</dbReference>
<evidence type="ECO:0000256" key="2">
    <source>
        <dbReference type="ARBA" id="ARBA00022527"/>
    </source>
</evidence>
<keyword evidence="6" id="KW-0067">ATP-binding</keyword>
<dbReference type="Pfam" id="PF00069">
    <property type="entry name" value="Pkinase"/>
    <property type="match status" value="1"/>
</dbReference>
<keyword evidence="3" id="KW-0808">Transferase</keyword>
<feature type="domain" description="Protein kinase" evidence="10">
    <location>
        <begin position="200"/>
        <end position="542"/>
    </location>
</feature>
<organism evidence="11 12">
    <name type="scientific">Neohortaea acidophila</name>
    <dbReference type="NCBI Taxonomy" id="245834"/>
    <lineage>
        <taxon>Eukaryota</taxon>
        <taxon>Fungi</taxon>
        <taxon>Dikarya</taxon>
        <taxon>Ascomycota</taxon>
        <taxon>Pezizomycotina</taxon>
        <taxon>Dothideomycetes</taxon>
        <taxon>Dothideomycetidae</taxon>
        <taxon>Mycosphaerellales</taxon>
        <taxon>Teratosphaeriaceae</taxon>
        <taxon>Neohortaea</taxon>
    </lineage>
</organism>
<keyword evidence="5 11" id="KW-0418">Kinase</keyword>
<evidence type="ECO:0000256" key="7">
    <source>
        <dbReference type="ARBA" id="ARBA00047899"/>
    </source>
</evidence>
<comment type="catalytic activity">
    <reaction evidence="7">
        <text>L-threonyl-[protein] + ATP = O-phospho-L-threonyl-[protein] + ADP + H(+)</text>
        <dbReference type="Rhea" id="RHEA:46608"/>
        <dbReference type="Rhea" id="RHEA-COMP:11060"/>
        <dbReference type="Rhea" id="RHEA-COMP:11605"/>
        <dbReference type="ChEBI" id="CHEBI:15378"/>
        <dbReference type="ChEBI" id="CHEBI:30013"/>
        <dbReference type="ChEBI" id="CHEBI:30616"/>
        <dbReference type="ChEBI" id="CHEBI:61977"/>
        <dbReference type="ChEBI" id="CHEBI:456216"/>
        <dbReference type="EC" id="2.7.11.1"/>
    </reaction>
</comment>
<comment type="catalytic activity">
    <reaction evidence="8">
        <text>L-seryl-[protein] + ATP = O-phospho-L-seryl-[protein] + ADP + H(+)</text>
        <dbReference type="Rhea" id="RHEA:17989"/>
        <dbReference type="Rhea" id="RHEA-COMP:9863"/>
        <dbReference type="Rhea" id="RHEA-COMP:11604"/>
        <dbReference type="ChEBI" id="CHEBI:15378"/>
        <dbReference type="ChEBI" id="CHEBI:29999"/>
        <dbReference type="ChEBI" id="CHEBI:30616"/>
        <dbReference type="ChEBI" id="CHEBI:83421"/>
        <dbReference type="ChEBI" id="CHEBI:456216"/>
        <dbReference type="EC" id="2.7.11.1"/>
    </reaction>
</comment>
<sequence>MPVPRTRQRFIDYGVEARQSANPATVKSIATRECGRGWAALTANQKAQFIEELNALLEAVTAAEEQQLDAEAAGDAADAARNGDETPFVRFIALSEIAATDYQRTKGAWDTAIECHNTFIQNSVPHYVNADVVTYANQRLADDNQTRIGIGRPFARHRQNSRVPPDLPGGRPDGFYKMREAWADSVSSRDVKKRRRRRQFRNGASLAARHFGGTWRGAWILDGGAQSYGGRFVQVNQHNTVVDRVVEKTTYQSQNDWASMVRFVNDPVMGREPSEAHCHRVLSQITSPLGPGNWLNVPRIRTPAEVNDRYRYYRLSMEYCPHGDLWDFCQNYEDYLPEPFLWRVFHALAQVAIAMKIGLYHPTAALAHPGMGPWDEVVHLDLKPGNIFLAAPSDHFFPAYPTPLVGDFGSAIRTTPTDPLNPNIYLHSVQTRGFVAPEQNSYVDADTLEPVDDERILAHTNIYGIGALMYSIITMNQPRQPEFLGTGERDLLNIWADAPDFEYSWELLYLVHWCLRFKPADRPSPENLFDCITTAIDWAPTINDPYPRNLAQRMEVLHPANLADGDPRELTYMPVDEYAVGLAATALPPMPA</sequence>